<sequence>MTKFSTEMSSDYMWALSCCDSFHQDTIHKSNQLLILFNIPKWEKTYSCFAKMRRIFSDCCVITK</sequence>
<dbReference type="EMBL" id="GGEC01025216">
    <property type="protein sequence ID" value="MBX05700.1"/>
    <property type="molecule type" value="Transcribed_RNA"/>
</dbReference>
<proteinExistence type="predicted"/>
<name>A0A2P2KIY9_RHIMU</name>
<protein>
    <submittedName>
        <fullName evidence="1">Uncharacterized protein</fullName>
    </submittedName>
</protein>
<dbReference type="AlphaFoldDB" id="A0A2P2KIY9"/>
<organism evidence="1">
    <name type="scientific">Rhizophora mucronata</name>
    <name type="common">Asiatic mangrove</name>
    <dbReference type="NCBI Taxonomy" id="61149"/>
    <lineage>
        <taxon>Eukaryota</taxon>
        <taxon>Viridiplantae</taxon>
        <taxon>Streptophyta</taxon>
        <taxon>Embryophyta</taxon>
        <taxon>Tracheophyta</taxon>
        <taxon>Spermatophyta</taxon>
        <taxon>Magnoliopsida</taxon>
        <taxon>eudicotyledons</taxon>
        <taxon>Gunneridae</taxon>
        <taxon>Pentapetalae</taxon>
        <taxon>rosids</taxon>
        <taxon>fabids</taxon>
        <taxon>Malpighiales</taxon>
        <taxon>Rhizophoraceae</taxon>
        <taxon>Rhizophora</taxon>
    </lineage>
</organism>
<reference evidence="1" key="1">
    <citation type="submission" date="2018-02" db="EMBL/GenBank/DDBJ databases">
        <title>Rhizophora mucronata_Transcriptome.</title>
        <authorList>
            <person name="Meera S.P."/>
            <person name="Sreeshan A."/>
            <person name="Augustine A."/>
        </authorList>
    </citation>
    <scope>NUCLEOTIDE SEQUENCE</scope>
    <source>
        <tissue evidence="1">Leaf</tissue>
    </source>
</reference>
<accession>A0A2P2KIY9</accession>
<evidence type="ECO:0000313" key="1">
    <source>
        <dbReference type="EMBL" id="MBX05700.1"/>
    </source>
</evidence>